<comment type="similarity">
    <text evidence="2 5">Belongs to the trans-sulfuration enzymes family.</text>
</comment>
<dbReference type="GO" id="GO:0004124">
    <property type="term" value="F:cysteine synthase activity"/>
    <property type="evidence" value="ECO:0007669"/>
    <property type="project" value="UniProtKB-EC"/>
</dbReference>
<keyword evidence="3 7" id="KW-0808">Transferase</keyword>
<evidence type="ECO:0000256" key="6">
    <source>
        <dbReference type="SAM" id="MobiDB-lite"/>
    </source>
</evidence>
<dbReference type="Proteomes" id="UP000831304">
    <property type="component" value="Chromosome"/>
</dbReference>
<dbReference type="InterPro" id="IPR015421">
    <property type="entry name" value="PyrdxlP-dep_Trfase_major"/>
</dbReference>
<dbReference type="Gene3D" id="3.90.1150.10">
    <property type="entry name" value="Aspartate Aminotransferase, domain 1"/>
    <property type="match status" value="1"/>
</dbReference>
<dbReference type="Pfam" id="PF01053">
    <property type="entry name" value="Cys_Met_Meta_PP"/>
    <property type="match status" value="1"/>
</dbReference>
<evidence type="ECO:0000256" key="1">
    <source>
        <dbReference type="ARBA" id="ARBA00001933"/>
    </source>
</evidence>
<name>A0ABY4ASV7_9MICO</name>
<dbReference type="PANTHER" id="PTHR43797:SF2">
    <property type="entry name" value="HOMOCYSTEINE_CYSTEINE SYNTHASE"/>
    <property type="match status" value="1"/>
</dbReference>
<dbReference type="InterPro" id="IPR015422">
    <property type="entry name" value="PyrdxlP-dep_Trfase_small"/>
</dbReference>
<dbReference type="InterPro" id="IPR006235">
    <property type="entry name" value="OAc-hSer/O-AcSer_sulfhydrylase"/>
</dbReference>
<dbReference type="EMBL" id="CP094533">
    <property type="protein sequence ID" value="UOE25954.1"/>
    <property type="molecule type" value="Genomic_DNA"/>
</dbReference>
<evidence type="ECO:0000256" key="4">
    <source>
        <dbReference type="ARBA" id="ARBA00022898"/>
    </source>
</evidence>
<dbReference type="CDD" id="cd00614">
    <property type="entry name" value="CGS_like"/>
    <property type="match status" value="1"/>
</dbReference>
<comment type="cofactor">
    <cofactor evidence="1 5">
        <name>pyridoxal 5'-phosphate</name>
        <dbReference type="ChEBI" id="CHEBI:597326"/>
    </cofactor>
</comment>
<evidence type="ECO:0000313" key="8">
    <source>
        <dbReference type="Proteomes" id="UP000831304"/>
    </source>
</evidence>
<keyword evidence="4 5" id="KW-0663">Pyridoxal phosphate</keyword>
<dbReference type="Gene3D" id="3.40.640.10">
    <property type="entry name" value="Type I PLP-dependent aspartate aminotransferase-like (Major domain)"/>
    <property type="match status" value="1"/>
</dbReference>
<protein>
    <submittedName>
        <fullName evidence="7">Bifunctional o-acetylhomoserine/o-acetylserine sulfhydrylase</fullName>
        <ecNumber evidence="7">2.5.1.47</ecNumber>
    </submittedName>
</protein>
<dbReference type="NCBIfam" id="NF005872">
    <property type="entry name" value="PRK07812.1"/>
    <property type="match status" value="1"/>
</dbReference>
<proteinExistence type="inferred from homology"/>
<reference evidence="7 8" key="1">
    <citation type="submission" date="2022-03" db="EMBL/GenBank/DDBJ databases">
        <title>Agromyces sp. isolated from the gut of P. brevitarsis seulensis larvae.</title>
        <authorList>
            <person name="Won M."/>
            <person name="Kwon S.-W."/>
        </authorList>
    </citation>
    <scope>NUCLEOTIDE SEQUENCE [LARGE SCALE GENOMIC DNA]</scope>
    <source>
        <strain evidence="7 8">KACC 16215</strain>
    </source>
</reference>
<organism evidence="7 8">
    <name type="scientific">Agromyces soli</name>
    <dbReference type="NCBI Taxonomy" id="659012"/>
    <lineage>
        <taxon>Bacteria</taxon>
        <taxon>Bacillati</taxon>
        <taxon>Actinomycetota</taxon>
        <taxon>Actinomycetes</taxon>
        <taxon>Micrococcales</taxon>
        <taxon>Microbacteriaceae</taxon>
        <taxon>Agromyces</taxon>
    </lineage>
</organism>
<dbReference type="InterPro" id="IPR015424">
    <property type="entry name" value="PyrdxlP-dep_Trfase"/>
</dbReference>
<dbReference type="InterPro" id="IPR000277">
    <property type="entry name" value="Cys/Met-Metab_PyrdxlP-dep_enz"/>
</dbReference>
<evidence type="ECO:0000256" key="5">
    <source>
        <dbReference type="RuleBase" id="RU362118"/>
    </source>
</evidence>
<feature type="region of interest" description="Disordered" evidence="6">
    <location>
        <begin position="1"/>
        <end position="21"/>
    </location>
</feature>
<evidence type="ECO:0000313" key="7">
    <source>
        <dbReference type="EMBL" id="UOE25954.1"/>
    </source>
</evidence>
<dbReference type="EC" id="2.5.1.47" evidence="7"/>
<dbReference type="InterPro" id="IPR054542">
    <property type="entry name" value="Cys_met_metab_PP"/>
</dbReference>
<evidence type="ECO:0000256" key="3">
    <source>
        <dbReference type="ARBA" id="ARBA00022679"/>
    </source>
</evidence>
<dbReference type="RefSeq" id="WP_243568801.1">
    <property type="nucleotide sequence ID" value="NZ_BAAARD010000006.1"/>
</dbReference>
<evidence type="ECO:0000256" key="2">
    <source>
        <dbReference type="ARBA" id="ARBA00009077"/>
    </source>
</evidence>
<gene>
    <name evidence="7" type="ORF">MTP13_16840</name>
</gene>
<dbReference type="PIRSF" id="PIRSF001434">
    <property type="entry name" value="CGS"/>
    <property type="match status" value="1"/>
</dbReference>
<dbReference type="SUPFAM" id="SSF53383">
    <property type="entry name" value="PLP-dependent transferases"/>
    <property type="match status" value="1"/>
</dbReference>
<keyword evidence="8" id="KW-1185">Reference proteome</keyword>
<dbReference type="PROSITE" id="PS00868">
    <property type="entry name" value="CYS_MET_METAB_PP"/>
    <property type="match status" value="1"/>
</dbReference>
<accession>A0ABY4ASV7</accession>
<dbReference type="PANTHER" id="PTHR43797">
    <property type="entry name" value="HOMOCYSTEINE/CYSTEINE SYNTHASE"/>
    <property type="match status" value="1"/>
</dbReference>
<dbReference type="NCBIfam" id="TIGR01326">
    <property type="entry name" value="OAH_OAS_sulfhy"/>
    <property type="match status" value="1"/>
</dbReference>
<sequence>MSNAADWRFETKQVHSGAAPDPITKARATPIYQTTSYVFDNAEHAQNLFALAEFGNIYTRIQNPTQAVVEERVAALEGGTGALLLASGQSAATFSVLNIAQAGDHIVSSSSIYGGTYNLFKYTLAKLGIETTFVENQDDAEEWRRAVRPNTKLFFAETIGNPKINVLDIGLVSGIAHDAGIPLVVDNTIATPYLIRPFEHGADIVIHSATKFLGGHGTTIGGIIVDGGKFEWSKNVEKFPGLTEPDPSYHGASYTAAVGDGLAYIIKARVQLLRDLGAAISPNSAWLLIQGIETLSLRIERHVQNAQEIAEWLDDHPDVASVNYSGLPSSPWYAAANTYAPKGVGAVLSFELKGGVDAGRALVDNLSLFSHLANIGDVRSLVIHPASTTHSQLTPEQQLTSGVTPGLVRLSVGIENIDDLKADLEAGLAAARAASEALRA</sequence>